<protein>
    <submittedName>
        <fullName evidence="2">Uncharacterized protein</fullName>
    </submittedName>
</protein>
<organism evidence="2 3">
    <name type="scientific">Symbiodinium natans</name>
    <dbReference type="NCBI Taxonomy" id="878477"/>
    <lineage>
        <taxon>Eukaryota</taxon>
        <taxon>Sar</taxon>
        <taxon>Alveolata</taxon>
        <taxon>Dinophyceae</taxon>
        <taxon>Suessiales</taxon>
        <taxon>Symbiodiniaceae</taxon>
        <taxon>Symbiodinium</taxon>
    </lineage>
</organism>
<reference evidence="2" key="1">
    <citation type="submission" date="2021-02" db="EMBL/GenBank/DDBJ databases">
        <authorList>
            <person name="Dougan E. K."/>
            <person name="Rhodes N."/>
            <person name="Thang M."/>
            <person name="Chan C."/>
        </authorList>
    </citation>
    <scope>NUCLEOTIDE SEQUENCE</scope>
</reference>
<evidence type="ECO:0000256" key="1">
    <source>
        <dbReference type="SAM" id="MobiDB-lite"/>
    </source>
</evidence>
<evidence type="ECO:0000313" key="2">
    <source>
        <dbReference type="EMBL" id="CAE7336609.1"/>
    </source>
</evidence>
<sequence length="75" mass="8709">MLRRSRTTGKLTSNCSKRSFCSRSRPRGKRNSSGHRLRRPKRYWRADGISTCVHRRFPPSRTFRSPSPSFTSLPG</sequence>
<feature type="region of interest" description="Disordered" evidence="1">
    <location>
        <begin position="1"/>
        <end position="40"/>
    </location>
</feature>
<feature type="compositionally biased region" description="Basic residues" evidence="1">
    <location>
        <begin position="24"/>
        <end position="40"/>
    </location>
</feature>
<comment type="caution">
    <text evidence="2">The sequence shown here is derived from an EMBL/GenBank/DDBJ whole genome shotgun (WGS) entry which is preliminary data.</text>
</comment>
<dbReference type="EMBL" id="CAJNDS010002117">
    <property type="protein sequence ID" value="CAE7336609.1"/>
    <property type="molecule type" value="Genomic_DNA"/>
</dbReference>
<name>A0A812P475_9DINO</name>
<dbReference type="Proteomes" id="UP000604046">
    <property type="component" value="Unassembled WGS sequence"/>
</dbReference>
<feature type="compositionally biased region" description="Polar residues" evidence="1">
    <location>
        <begin position="8"/>
        <end position="22"/>
    </location>
</feature>
<dbReference type="AlphaFoldDB" id="A0A812P475"/>
<accession>A0A812P475</accession>
<proteinExistence type="predicted"/>
<keyword evidence="3" id="KW-1185">Reference proteome</keyword>
<evidence type="ECO:0000313" key="3">
    <source>
        <dbReference type="Proteomes" id="UP000604046"/>
    </source>
</evidence>
<gene>
    <name evidence="2" type="ORF">SNAT2548_LOCUS17616</name>
</gene>